<evidence type="ECO:0000313" key="2">
    <source>
        <dbReference type="Proteomes" id="UP000007517"/>
    </source>
</evidence>
<sequence>MNILTADQISLVMNVYHDSLSLTPTVL</sequence>
<reference evidence="2" key="2">
    <citation type="submission" date="2012-02" db="EMBL/GenBank/DDBJ databases">
        <title>Complete genome sequence of Blastococcus saxobsidens strain DD2.</title>
        <authorList>
            <person name="Genoscope."/>
        </authorList>
    </citation>
    <scope>NUCLEOTIDE SEQUENCE [LARGE SCALE GENOMIC DNA]</scope>
    <source>
        <strain evidence="2">DD2</strain>
    </source>
</reference>
<gene>
    <name evidence="1" type="ordered locus">BLASA_4368</name>
</gene>
<dbReference type="KEGG" id="bsd:BLASA_4368"/>
<dbReference type="AlphaFoldDB" id="H6RNN4"/>
<reference evidence="1 2" key="1">
    <citation type="journal article" date="2012" name="J. Bacteriol.">
        <title>Genome Sequence of Blastococcus saxobsidens DD2, a Stone-Inhabiting Bacterium.</title>
        <authorList>
            <person name="Chouaia B."/>
            <person name="Crotti E."/>
            <person name="Brusetti L."/>
            <person name="Daffonchio D."/>
            <person name="Essoussi I."/>
            <person name="Nouioui I."/>
            <person name="Sbissi I."/>
            <person name="Ghodhbane-Gtari F."/>
            <person name="Gtari M."/>
            <person name="Vacherie B."/>
            <person name="Barbe V."/>
            <person name="Medigue C."/>
            <person name="Gury J."/>
            <person name="Pujic P."/>
            <person name="Normand P."/>
        </authorList>
    </citation>
    <scope>NUCLEOTIDE SEQUENCE [LARGE SCALE GENOMIC DNA]</scope>
    <source>
        <strain evidence="1 2">DD2</strain>
    </source>
</reference>
<organism evidence="1 2">
    <name type="scientific">Blastococcus saxobsidens (strain DD2)</name>
    <dbReference type="NCBI Taxonomy" id="1146883"/>
    <lineage>
        <taxon>Bacteria</taxon>
        <taxon>Bacillati</taxon>
        <taxon>Actinomycetota</taxon>
        <taxon>Actinomycetes</taxon>
        <taxon>Geodermatophilales</taxon>
        <taxon>Geodermatophilaceae</taxon>
        <taxon>Blastococcus</taxon>
    </lineage>
</organism>
<proteinExistence type="predicted"/>
<name>H6RNN4_BLASD</name>
<accession>H6RNN4</accession>
<dbReference type="HOGENOM" id="CLU_3414564_0_0_11"/>
<dbReference type="EMBL" id="FO117623">
    <property type="protein sequence ID" value="CCG05182.1"/>
    <property type="molecule type" value="Genomic_DNA"/>
</dbReference>
<dbReference type="Proteomes" id="UP000007517">
    <property type="component" value="Chromosome"/>
</dbReference>
<protein>
    <submittedName>
        <fullName evidence="1">Uncharacterized protein</fullName>
    </submittedName>
</protein>
<evidence type="ECO:0000313" key="1">
    <source>
        <dbReference type="EMBL" id="CCG05182.1"/>
    </source>
</evidence>
<keyword evidence="2" id="KW-1185">Reference proteome</keyword>